<feature type="transmembrane region" description="Helical" evidence="2">
    <location>
        <begin position="36"/>
        <end position="55"/>
    </location>
</feature>
<evidence type="ECO:0000256" key="2">
    <source>
        <dbReference type="SAM" id="Phobius"/>
    </source>
</evidence>
<reference evidence="4" key="1">
    <citation type="submission" date="2017-11" db="EMBL/GenBank/DDBJ databases">
        <title>Complete Genome Sequence of Kyrpidia sp. Strain EA-1, a thermophilic, hydrogen-oxidizing Bacterium, isolated from the Azores.</title>
        <authorList>
            <person name="Reiner J.E."/>
            <person name="Lapp C.J."/>
            <person name="Bunk B."/>
            <person name="Gescher J."/>
        </authorList>
    </citation>
    <scope>NUCLEOTIDE SEQUENCE [LARGE SCALE GENOMIC DNA]</scope>
    <source>
        <strain evidence="4">EA-1</strain>
    </source>
</reference>
<evidence type="ECO:0000313" key="4">
    <source>
        <dbReference type="Proteomes" id="UP000231932"/>
    </source>
</evidence>
<dbReference type="Proteomes" id="UP000231932">
    <property type="component" value="Chromosome"/>
</dbReference>
<keyword evidence="2" id="KW-1133">Transmembrane helix</keyword>
<gene>
    <name evidence="3" type="ORF">CVV65_12610</name>
</gene>
<feature type="compositionally biased region" description="Basic residues" evidence="1">
    <location>
        <begin position="60"/>
        <end position="87"/>
    </location>
</feature>
<keyword evidence="2" id="KW-0812">Transmembrane</keyword>
<feature type="region of interest" description="Disordered" evidence="1">
    <location>
        <begin position="59"/>
        <end position="87"/>
    </location>
</feature>
<keyword evidence="2" id="KW-0472">Membrane</keyword>
<organism evidence="3 4">
    <name type="scientific">Kyrpidia spormannii</name>
    <dbReference type="NCBI Taxonomy" id="2055160"/>
    <lineage>
        <taxon>Bacteria</taxon>
        <taxon>Bacillati</taxon>
        <taxon>Bacillota</taxon>
        <taxon>Bacilli</taxon>
        <taxon>Bacillales</taxon>
        <taxon>Alicyclobacillaceae</taxon>
        <taxon>Kyrpidia</taxon>
    </lineage>
</organism>
<evidence type="ECO:0000256" key="1">
    <source>
        <dbReference type="SAM" id="MobiDB-lite"/>
    </source>
</evidence>
<keyword evidence="4" id="KW-1185">Reference proteome</keyword>
<accession>A0A2K8N8L1</accession>
<dbReference type="KEGG" id="kyr:CVV65_12610"/>
<dbReference type="AlphaFoldDB" id="A0A2K8N8L1"/>
<name>A0A2K8N8L1_9BACL</name>
<dbReference type="EMBL" id="CP024955">
    <property type="protein sequence ID" value="ATY85664.1"/>
    <property type="molecule type" value="Genomic_DNA"/>
</dbReference>
<sequence length="87" mass="10095">MTFRQFFLRTALLAAVWVLILAPATGSRDVFDTPVRTLLIAVLLGVASSFIWFALERSSTKHRRRKKRKKTPVRRRKTGARTRRGRK</sequence>
<protein>
    <submittedName>
        <fullName evidence="3">Uncharacterized protein</fullName>
    </submittedName>
</protein>
<proteinExistence type="predicted"/>
<evidence type="ECO:0000313" key="3">
    <source>
        <dbReference type="EMBL" id="ATY85664.1"/>
    </source>
</evidence>